<dbReference type="HOGENOM" id="CLU_2205573_0_0_4"/>
<evidence type="ECO:0000313" key="3">
    <source>
        <dbReference type="Proteomes" id="UP000028782"/>
    </source>
</evidence>
<feature type="compositionally biased region" description="Basic and acidic residues" evidence="1">
    <location>
        <begin position="90"/>
        <end position="101"/>
    </location>
</feature>
<feature type="region of interest" description="Disordered" evidence="1">
    <location>
        <begin position="1"/>
        <end position="107"/>
    </location>
</feature>
<feature type="compositionally biased region" description="Pro residues" evidence="1">
    <location>
        <begin position="55"/>
        <end position="64"/>
    </location>
</feature>
<accession>A0A076PRV3</accession>
<sequence>MNGNQHSAASTTEYCANDKPSENKASEPTVIAEQHRSESATPKNMAGNAVASTPPAVPEQPANPHPSQQPQYPADPMDPSDPNSPNPIEGGREELFPREPAKQPPNE</sequence>
<evidence type="ECO:0000313" key="2">
    <source>
        <dbReference type="EMBL" id="AIJ46072.1"/>
    </source>
</evidence>
<gene>
    <name evidence="2" type="ORF">O987_09737</name>
</gene>
<proteinExistence type="predicted"/>
<name>A0A076PRV3_COMTE</name>
<feature type="compositionally biased region" description="Low complexity" evidence="1">
    <location>
        <begin position="74"/>
        <end position="87"/>
    </location>
</feature>
<dbReference type="AlphaFoldDB" id="A0A076PRV3"/>
<dbReference type="EMBL" id="CP006704">
    <property type="protein sequence ID" value="AIJ46072.1"/>
    <property type="molecule type" value="Genomic_DNA"/>
</dbReference>
<dbReference type="Proteomes" id="UP000028782">
    <property type="component" value="Chromosome"/>
</dbReference>
<feature type="compositionally biased region" description="Polar residues" evidence="1">
    <location>
        <begin position="1"/>
        <end position="14"/>
    </location>
</feature>
<organism evidence="2 3">
    <name type="scientific">Comamonas testosteroni TK102</name>
    <dbReference type="NCBI Taxonomy" id="1392005"/>
    <lineage>
        <taxon>Bacteria</taxon>
        <taxon>Pseudomonadati</taxon>
        <taxon>Pseudomonadota</taxon>
        <taxon>Betaproteobacteria</taxon>
        <taxon>Burkholderiales</taxon>
        <taxon>Comamonadaceae</taxon>
        <taxon>Comamonas</taxon>
    </lineage>
</organism>
<evidence type="ECO:0000256" key="1">
    <source>
        <dbReference type="SAM" id="MobiDB-lite"/>
    </source>
</evidence>
<dbReference type="RefSeq" id="WP_003056878.1">
    <property type="nucleotide sequence ID" value="NZ_CP006704.1"/>
</dbReference>
<reference evidence="2 3" key="1">
    <citation type="journal article" date="2014" name="Genome Announc.">
        <title>Complete Genome Sequence of Polychlorinated Biphenyl Degrader Comamonas testosteroni TK102 (NBRC 109938).</title>
        <authorList>
            <person name="Fukuda K."/>
            <person name="Hosoyama A."/>
            <person name="Tsuchikane K."/>
            <person name="Ohji S."/>
            <person name="Yamazoe A."/>
            <person name="Fujita N."/>
            <person name="Shintani M."/>
            <person name="Kimbara K."/>
        </authorList>
    </citation>
    <scope>NUCLEOTIDE SEQUENCE [LARGE SCALE GENOMIC DNA]</scope>
    <source>
        <strain evidence="2">TK102</strain>
    </source>
</reference>
<protein>
    <submittedName>
        <fullName evidence="2">Putative membrane protein</fullName>
    </submittedName>
</protein>
<dbReference type="KEGG" id="ctes:O987_09737"/>